<gene>
    <name evidence="1" type="ORF">BN9_058110</name>
</gene>
<dbReference type="AlphaFoldDB" id="A0A024GE75"/>
<keyword evidence="2" id="KW-1185">Reference proteome</keyword>
<dbReference type="EMBL" id="CAIX01000084">
    <property type="protein sequence ID" value="CCI44964.1"/>
    <property type="molecule type" value="Genomic_DNA"/>
</dbReference>
<dbReference type="OrthoDB" id="72189at2759"/>
<accession>A0A024GE75</accession>
<comment type="caution">
    <text evidence="1">The sequence shown here is derived from an EMBL/GenBank/DDBJ whole genome shotgun (WGS) entry which is preliminary data.</text>
</comment>
<evidence type="ECO:0008006" key="3">
    <source>
        <dbReference type="Google" id="ProtNLM"/>
    </source>
</evidence>
<sequence length="292" mass="33020">MSHVCQHDTTTSYVDDPALAACCQRDESVRKHAEKVKELLLSFDRTTARVQQRREIVTPPVNDICHVKETVLSAAEDDYDSEEFDEGLEDIYAARRTELQIKHQEMLQCAAQGYGIVAQVDLCTFLNNISRDDQVLAVITDTTSPLNRAIQEQLSSTAQKYLGTQFSLSVAASVENVTSRLFNTSVGVPCVAAFRDRKLVNQTSLKINSDVNVAVYWEAHVLQWLQMCHILNIDRSVSNIQKQQLEQSTDQDTKIESGYDCGVEKCRLRYSYEHEHVAPSDSTKQEISAWRN</sequence>
<protein>
    <recommendedName>
        <fullName evidence="3">Phosducin thioredoxin-like domain-containing protein</fullName>
    </recommendedName>
</protein>
<dbReference type="Proteomes" id="UP000053237">
    <property type="component" value="Unassembled WGS sequence"/>
</dbReference>
<organism evidence="1 2">
    <name type="scientific">Albugo candida</name>
    <dbReference type="NCBI Taxonomy" id="65357"/>
    <lineage>
        <taxon>Eukaryota</taxon>
        <taxon>Sar</taxon>
        <taxon>Stramenopiles</taxon>
        <taxon>Oomycota</taxon>
        <taxon>Peronosporomycetes</taxon>
        <taxon>Albuginales</taxon>
        <taxon>Albuginaceae</taxon>
        <taxon>Albugo</taxon>
    </lineage>
</organism>
<evidence type="ECO:0000313" key="1">
    <source>
        <dbReference type="EMBL" id="CCI44964.1"/>
    </source>
</evidence>
<name>A0A024GE75_9STRA</name>
<reference evidence="1 2" key="1">
    <citation type="submission" date="2012-05" db="EMBL/GenBank/DDBJ databases">
        <title>Recombination and specialization in a pathogen metapopulation.</title>
        <authorList>
            <person name="Gardiner A."/>
            <person name="Kemen E."/>
            <person name="Schultz-Larsen T."/>
            <person name="MacLean D."/>
            <person name="Van Oosterhout C."/>
            <person name="Jones J.D.G."/>
        </authorList>
    </citation>
    <scope>NUCLEOTIDE SEQUENCE [LARGE SCALE GENOMIC DNA]</scope>
    <source>
        <strain evidence="1 2">Ac Nc2</strain>
    </source>
</reference>
<evidence type="ECO:0000313" key="2">
    <source>
        <dbReference type="Proteomes" id="UP000053237"/>
    </source>
</evidence>
<dbReference type="InParanoid" id="A0A024GE75"/>
<proteinExistence type="predicted"/>
<dbReference type="STRING" id="65357.A0A024GE75"/>